<proteinExistence type="predicted"/>
<feature type="compositionally biased region" description="Low complexity" evidence="1">
    <location>
        <begin position="67"/>
        <end position="76"/>
    </location>
</feature>
<evidence type="ECO:0000313" key="4">
    <source>
        <dbReference type="Proteomes" id="UP000037035"/>
    </source>
</evidence>
<dbReference type="AlphaFoldDB" id="A0A0L6UH00"/>
<reference evidence="3 4" key="1">
    <citation type="submission" date="2015-08" db="EMBL/GenBank/DDBJ databases">
        <title>Next Generation Sequencing and Analysis of the Genome of Puccinia sorghi L Schw, the Causal Agent of Maize Common Rust.</title>
        <authorList>
            <person name="Rochi L."/>
            <person name="Burguener G."/>
            <person name="Darino M."/>
            <person name="Turjanski A."/>
            <person name="Kreff E."/>
            <person name="Dieguez M.J."/>
            <person name="Sacco F."/>
        </authorList>
    </citation>
    <scope>NUCLEOTIDE SEQUENCE [LARGE SCALE GENOMIC DNA]</scope>
    <source>
        <strain evidence="3 4">RO10H11247</strain>
    </source>
</reference>
<keyword evidence="2" id="KW-0472">Membrane</keyword>
<feature type="compositionally biased region" description="Low complexity" evidence="1">
    <location>
        <begin position="22"/>
        <end position="37"/>
    </location>
</feature>
<accession>A0A0L6UH00</accession>
<feature type="compositionally biased region" description="Low complexity" evidence="1">
    <location>
        <begin position="115"/>
        <end position="128"/>
    </location>
</feature>
<keyword evidence="4" id="KW-1185">Reference proteome</keyword>
<evidence type="ECO:0000256" key="1">
    <source>
        <dbReference type="SAM" id="MobiDB-lite"/>
    </source>
</evidence>
<name>A0A0L6UH00_9BASI</name>
<dbReference type="EMBL" id="LAVV01011641">
    <property type="protein sequence ID" value="KNZ47532.1"/>
    <property type="molecule type" value="Genomic_DNA"/>
</dbReference>
<dbReference type="Proteomes" id="UP000037035">
    <property type="component" value="Unassembled WGS sequence"/>
</dbReference>
<keyword evidence="2" id="KW-1133">Transmembrane helix</keyword>
<sequence length="342" mass="36574">MPCCASSHPILRRRAIPSPAPVVAHPAPAAPSAPVSSNDGPIVLFPGEHPSDLGGAPFTTLPPSAIPTRAPTVTPRPATPNPSPSAAIPTPFATIGTSPVPHPTASASHLPTPSPTQKPDSDSQPQSSSTTTVAVVVSLIAAIVIGVIGYAIYRYHLRTKKGKTSESMKLRPLITTKSISRPILTPPTKPLLPARHASFRRSREIFGNRRNLKAPPPGLSPVQETALSAESAGGSTRKTRDFYTYETTDILESYGSETSYPSTYAAEVDFEYPVFRPSPAQVPRIHNVRDAYPTTPTEADDLKLNSSPSPSSRNHSARRLQNVPFKIPKNIPSQPTKPLRRL</sequence>
<gene>
    <name evidence="3" type="ORF">VP01_632g7</name>
</gene>
<feature type="region of interest" description="Disordered" evidence="1">
    <location>
        <begin position="209"/>
        <end position="234"/>
    </location>
</feature>
<evidence type="ECO:0000256" key="2">
    <source>
        <dbReference type="SAM" id="Phobius"/>
    </source>
</evidence>
<comment type="caution">
    <text evidence="3">The sequence shown here is derived from an EMBL/GenBank/DDBJ whole genome shotgun (WGS) entry which is preliminary data.</text>
</comment>
<evidence type="ECO:0000313" key="3">
    <source>
        <dbReference type="EMBL" id="KNZ47532.1"/>
    </source>
</evidence>
<feature type="transmembrane region" description="Helical" evidence="2">
    <location>
        <begin position="133"/>
        <end position="153"/>
    </location>
</feature>
<feature type="region of interest" description="Disordered" evidence="1">
    <location>
        <begin position="291"/>
        <end position="342"/>
    </location>
</feature>
<keyword evidence="2" id="KW-0812">Transmembrane</keyword>
<protein>
    <submittedName>
        <fullName evidence="3">Uncharacterized protein</fullName>
    </submittedName>
</protein>
<feature type="region of interest" description="Disordered" evidence="1">
    <location>
        <begin position="22"/>
        <end position="128"/>
    </location>
</feature>
<organism evidence="3 4">
    <name type="scientific">Puccinia sorghi</name>
    <dbReference type="NCBI Taxonomy" id="27349"/>
    <lineage>
        <taxon>Eukaryota</taxon>
        <taxon>Fungi</taxon>
        <taxon>Dikarya</taxon>
        <taxon>Basidiomycota</taxon>
        <taxon>Pucciniomycotina</taxon>
        <taxon>Pucciniomycetes</taxon>
        <taxon>Pucciniales</taxon>
        <taxon>Pucciniaceae</taxon>
        <taxon>Puccinia</taxon>
    </lineage>
</organism>
<dbReference type="OrthoDB" id="2504910at2759"/>
<dbReference type="VEuPathDB" id="FungiDB:VP01_632g7"/>
<feature type="compositionally biased region" description="Polar residues" evidence="1">
    <location>
        <begin position="222"/>
        <end position="234"/>
    </location>
</feature>